<protein>
    <submittedName>
        <fullName evidence="2">N-acetylneuraminate synthase</fullName>
        <ecNumber evidence="2">2.5.1.56</ecNumber>
    </submittedName>
</protein>
<reference evidence="2" key="1">
    <citation type="submission" date="2022-05" db="EMBL/GenBank/DDBJ databases">
        <authorList>
            <person name="Colautti A."/>
            <person name="Iacumin L."/>
        </authorList>
    </citation>
    <scope>NUCLEOTIDE SEQUENCE</scope>
    <source>
        <strain evidence="2">DSM 30747</strain>
    </source>
</reference>
<feature type="domain" description="AFP-like" evidence="1">
    <location>
        <begin position="306"/>
        <end position="358"/>
    </location>
</feature>
<comment type="caution">
    <text evidence="2">The sequence shown here is derived from an EMBL/GenBank/DDBJ whole genome shotgun (WGS) entry which is preliminary data.</text>
</comment>
<organism evidence="2 3">
    <name type="scientific">Psychrobacillus psychrodurans</name>
    <dbReference type="NCBI Taxonomy" id="126157"/>
    <lineage>
        <taxon>Bacteria</taxon>
        <taxon>Bacillati</taxon>
        <taxon>Bacillota</taxon>
        <taxon>Bacilli</taxon>
        <taxon>Bacillales</taxon>
        <taxon>Bacillaceae</taxon>
        <taxon>Psychrobacillus</taxon>
    </lineage>
</organism>
<dbReference type="PROSITE" id="PS50844">
    <property type="entry name" value="AFP_LIKE"/>
    <property type="match status" value="1"/>
</dbReference>
<dbReference type="PANTHER" id="PTHR42966">
    <property type="entry name" value="N-ACETYLNEURAMINATE SYNTHASE"/>
    <property type="match status" value="1"/>
</dbReference>
<dbReference type="Gene3D" id="3.90.1210.10">
    <property type="entry name" value="Antifreeze-like/N-acetylneuraminic acid synthase C-terminal domain"/>
    <property type="match status" value="1"/>
</dbReference>
<dbReference type="CDD" id="cd11615">
    <property type="entry name" value="SAF_NeuB_like"/>
    <property type="match status" value="1"/>
</dbReference>
<dbReference type="NCBIfam" id="TIGR03569">
    <property type="entry name" value="NeuB_NnaB"/>
    <property type="match status" value="1"/>
</dbReference>
<dbReference type="InterPro" id="IPR013132">
    <property type="entry name" value="PseI/NeuA/B-like_N"/>
</dbReference>
<dbReference type="AlphaFoldDB" id="A0A9X3L5K8"/>
<accession>A0A9X3L5K8</accession>
<dbReference type="GO" id="GO:0050462">
    <property type="term" value="F:N-acetylneuraminate synthase activity"/>
    <property type="evidence" value="ECO:0007669"/>
    <property type="project" value="UniProtKB-EC"/>
</dbReference>
<dbReference type="Proteomes" id="UP001152172">
    <property type="component" value="Unassembled WGS sequence"/>
</dbReference>
<name>A0A9X3L5K8_9BACI</name>
<dbReference type="EC" id="2.5.1.56" evidence="2"/>
<proteinExistence type="predicted"/>
<dbReference type="Gene3D" id="3.20.20.70">
    <property type="entry name" value="Aldolase class I"/>
    <property type="match status" value="1"/>
</dbReference>
<dbReference type="GO" id="GO:0016051">
    <property type="term" value="P:carbohydrate biosynthetic process"/>
    <property type="evidence" value="ECO:0007669"/>
    <property type="project" value="InterPro"/>
</dbReference>
<gene>
    <name evidence="2" type="primary">neuB</name>
    <name evidence="2" type="ORF">M9R61_00510</name>
</gene>
<dbReference type="InterPro" id="IPR006190">
    <property type="entry name" value="SAF_AFP_Neu5Ac"/>
</dbReference>
<keyword evidence="2" id="KW-0808">Transferase</keyword>
<keyword evidence="3" id="KW-1185">Reference proteome</keyword>
<evidence type="ECO:0000313" key="3">
    <source>
        <dbReference type="Proteomes" id="UP001152172"/>
    </source>
</evidence>
<dbReference type="InterPro" id="IPR057736">
    <property type="entry name" value="SAF_PseI/NeuA/NeuB"/>
</dbReference>
<dbReference type="EMBL" id="JAMKBI010000001">
    <property type="protein sequence ID" value="MCZ8531821.1"/>
    <property type="molecule type" value="Genomic_DNA"/>
</dbReference>
<dbReference type="InterPro" id="IPR020007">
    <property type="entry name" value="NeuB/NeuA"/>
</dbReference>
<dbReference type="SUPFAM" id="SSF51569">
    <property type="entry name" value="Aldolase"/>
    <property type="match status" value="1"/>
</dbReference>
<dbReference type="InterPro" id="IPR036732">
    <property type="entry name" value="AFP_Neu5c_C_sf"/>
</dbReference>
<dbReference type="GO" id="GO:0047444">
    <property type="term" value="F:N-acylneuraminate-9-phosphate synthase activity"/>
    <property type="evidence" value="ECO:0007669"/>
    <property type="project" value="TreeGrafter"/>
</dbReference>
<dbReference type="RefSeq" id="WP_269920515.1">
    <property type="nucleotide sequence ID" value="NZ_JAMKBI010000001.1"/>
</dbReference>
<dbReference type="SUPFAM" id="SSF51269">
    <property type="entry name" value="AFP III-like domain"/>
    <property type="match status" value="1"/>
</dbReference>
<dbReference type="Pfam" id="PF08666">
    <property type="entry name" value="SAF"/>
    <property type="match status" value="1"/>
</dbReference>
<dbReference type="InterPro" id="IPR013785">
    <property type="entry name" value="Aldolase_TIM"/>
</dbReference>
<evidence type="ECO:0000313" key="2">
    <source>
        <dbReference type="EMBL" id="MCZ8531821.1"/>
    </source>
</evidence>
<sequence length="358" mass="39889">MNKTYIIAEAGVNHNGSFSMAKQLIDVAKEAGADAVKFQTFRAENLVTKEAQQAKYQVENLGEATSQYEMLKKLELSFEQFKSLKYYCDEIGIEFLSTPFDYDSVDFLVDDLQMQTVKIPSGELTNSPFIHYIATKQKKMIISTGMATIDEIHEALAFVAYGLASPAKDVEVDRMYTFYQTYEAKEVLQKYVTVLHCTTEYPAPFETINLKAMNQLEKELKLSIGFSDHSQGISASIAATGIGATVIEKHFTLDKGLPGPDHVASLEPSELIMMVENIRQIELALGTGVKEPTAIELKNRIAARKSIVASRDIKQGEVLEVSNMNVKRPGSGISPSKYWSIIGKKATKNYHKDELIDE</sequence>
<evidence type="ECO:0000259" key="1">
    <source>
        <dbReference type="PROSITE" id="PS50844"/>
    </source>
</evidence>
<dbReference type="InterPro" id="IPR051690">
    <property type="entry name" value="PseI-like"/>
</dbReference>
<dbReference type="InterPro" id="IPR013974">
    <property type="entry name" value="SAF"/>
</dbReference>
<dbReference type="Pfam" id="PF03102">
    <property type="entry name" value="NeuB"/>
    <property type="match status" value="1"/>
</dbReference>
<dbReference type="PANTHER" id="PTHR42966:SF1">
    <property type="entry name" value="SIALIC ACID SYNTHASE"/>
    <property type="match status" value="1"/>
</dbReference>